<evidence type="ECO:0000313" key="1">
    <source>
        <dbReference type="EMBL" id="KAL3730638.1"/>
    </source>
</evidence>
<dbReference type="Pfam" id="PF14009">
    <property type="entry name" value="PADRE"/>
    <property type="match status" value="1"/>
</dbReference>
<organism evidence="1 2">
    <name type="scientific">Eucalyptus globulus</name>
    <name type="common">Tasmanian blue gum</name>
    <dbReference type="NCBI Taxonomy" id="34317"/>
    <lineage>
        <taxon>Eukaryota</taxon>
        <taxon>Viridiplantae</taxon>
        <taxon>Streptophyta</taxon>
        <taxon>Embryophyta</taxon>
        <taxon>Tracheophyta</taxon>
        <taxon>Spermatophyta</taxon>
        <taxon>Magnoliopsida</taxon>
        <taxon>eudicotyledons</taxon>
        <taxon>Gunneridae</taxon>
        <taxon>Pentapetalae</taxon>
        <taxon>rosids</taxon>
        <taxon>malvids</taxon>
        <taxon>Myrtales</taxon>
        <taxon>Myrtaceae</taxon>
        <taxon>Myrtoideae</taxon>
        <taxon>Eucalypteae</taxon>
        <taxon>Eucalyptus</taxon>
    </lineage>
</organism>
<reference evidence="1 2" key="1">
    <citation type="submission" date="2024-11" db="EMBL/GenBank/DDBJ databases">
        <title>Chromosome-level genome assembly of Eucalyptus globulus Labill. provides insights into its genome evolution.</title>
        <authorList>
            <person name="Li X."/>
        </authorList>
    </citation>
    <scope>NUCLEOTIDE SEQUENCE [LARGE SCALE GENOMIC DNA]</scope>
    <source>
        <strain evidence="1">CL2024</strain>
        <tissue evidence="1">Fresh tender leaves</tissue>
    </source>
</reference>
<gene>
    <name evidence="1" type="ORF">ACJRO7_027637</name>
</gene>
<dbReference type="Proteomes" id="UP001634007">
    <property type="component" value="Unassembled WGS sequence"/>
</dbReference>
<evidence type="ECO:0000313" key="2">
    <source>
        <dbReference type="Proteomes" id="UP001634007"/>
    </source>
</evidence>
<dbReference type="EMBL" id="JBJKBG010000007">
    <property type="protein sequence ID" value="KAL3730638.1"/>
    <property type="molecule type" value="Genomic_DNA"/>
</dbReference>
<accession>A0ABD3JUB8</accession>
<dbReference type="InterPro" id="IPR025322">
    <property type="entry name" value="PADRE_dom"/>
</dbReference>
<dbReference type="AlphaFoldDB" id="A0ABD3JUB8"/>
<keyword evidence="2" id="KW-1185">Reference proteome</keyword>
<name>A0ABD3JUB8_EUCGL</name>
<sequence>MGNCAAPQITRNGGLAMITRHHDWSPSPPYMLKVIHMDGRLQEFPQTIKASQLLSQNPNCFLCSSESMFIDSIAPQIHEEEDLCLGQLYFLLPLSMSRVPLSLRELCLLAVKASAVLESSLSSRRRKDRVSSGEKEGQSFVRGGSLEMVSSSHHVRHQEMGRG</sequence>
<proteinExistence type="predicted"/>
<protein>
    <submittedName>
        <fullName evidence="1">Uncharacterized protein</fullName>
    </submittedName>
</protein>
<comment type="caution">
    <text evidence="1">The sequence shown here is derived from an EMBL/GenBank/DDBJ whole genome shotgun (WGS) entry which is preliminary data.</text>
</comment>
<dbReference type="PANTHER" id="PTHR33052">
    <property type="entry name" value="DUF4228 DOMAIN PROTEIN-RELATED"/>
    <property type="match status" value="1"/>
</dbReference>